<protein>
    <submittedName>
        <fullName evidence="5">Alpha/beta hydrolase</fullName>
    </submittedName>
</protein>
<name>A0ABV3XLQ3_9ACTN</name>
<dbReference type="GO" id="GO:0016787">
    <property type="term" value="F:hydrolase activity"/>
    <property type="evidence" value="ECO:0007669"/>
    <property type="project" value="UniProtKB-KW"/>
</dbReference>
<gene>
    <name evidence="5" type="ORF">ABQ292_20070</name>
</gene>
<dbReference type="SUPFAM" id="SSF53474">
    <property type="entry name" value="alpha/beta-Hydrolases"/>
    <property type="match status" value="1"/>
</dbReference>
<keyword evidence="1" id="KW-0732">Signal</keyword>
<feature type="region of interest" description="Disordered" evidence="3">
    <location>
        <begin position="1"/>
        <end position="41"/>
    </location>
</feature>
<organism evidence="5 6">
    <name type="scientific">Geodermatophilus maliterrae</name>
    <dbReference type="NCBI Taxonomy" id="3162531"/>
    <lineage>
        <taxon>Bacteria</taxon>
        <taxon>Bacillati</taxon>
        <taxon>Actinomycetota</taxon>
        <taxon>Actinomycetes</taxon>
        <taxon>Geodermatophilales</taxon>
        <taxon>Geodermatophilaceae</taxon>
        <taxon>Geodermatophilus</taxon>
    </lineage>
</organism>
<dbReference type="PANTHER" id="PTHR43037">
    <property type="entry name" value="UNNAMED PRODUCT-RELATED"/>
    <property type="match status" value="1"/>
</dbReference>
<dbReference type="Pfam" id="PF02230">
    <property type="entry name" value="Abhydrolase_2"/>
    <property type="match status" value="1"/>
</dbReference>
<evidence type="ECO:0000256" key="1">
    <source>
        <dbReference type="ARBA" id="ARBA00022729"/>
    </source>
</evidence>
<dbReference type="InterPro" id="IPR003140">
    <property type="entry name" value="PLipase/COase/thioEstase"/>
</dbReference>
<dbReference type="InterPro" id="IPR029058">
    <property type="entry name" value="AB_hydrolase_fold"/>
</dbReference>
<evidence type="ECO:0000313" key="6">
    <source>
        <dbReference type="Proteomes" id="UP001560045"/>
    </source>
</evidence>
<dbReference type="EMBL" id="JBFNXQ010000081">
    <property type="protein sequence ID" value="MEX5720666.1"/>
    <property type="molecule type" value="Genomic_DNA"/>
</dbReference>
<keyword evidence="2 5" id="KW-0378">Hydrolase</keyword>
<accession>A0ABV3XLQ3</accession>
<evidence type="ECO:0000313" key="5">
    <source>
        <dbReference type="EMBL" id="MEX5720666.1"/>
    </source>
</evidence>
<sequence length="238" mass="23784">MPPTTRTPAAGPGTGPRPARDGRLGTRPGTDPAGPPLPPGTTTLDLAGAEALVAVPDGPPGPRPLLVFCHGAGGNAGQSLGAVGDVATSRGVVVLATTSVAATWDLLAGGLGRDVAVLDAALEQVAAGVAVSRVALGGFSDGASYALSLGLANGGLFEALLAFSPGFVAPPGRDGRPRVWISHGTHDRVLPVARCGRRVSRDLATAGYDVVYEEFDGGHLVMPDLVTAALRTWLGPPG</sequence>
<dbReference type="Proteomes" id="UP001560045">
    <property type="component" value="Unassembled WGS sequence"/>
</dbReference>
<dbReference type="RefSeq" id="WP_369209485.1">
    <property type="nucleotide sequence ID" value="NZ_JBFNXQ010000081.1"/>
</dbReference>
<evidence type="ECO:0000256" key="3">
    <source>
        <dbReference type="SAM" id="MobiDB-lite"/>
    </source>
</evidence>
<evidence type="ECO:0000259" key="4">
    <source>
        <dbReference type="Pfam" id="PF02230"/>
    </source>
</evidence>
<keyword evidence="6" id="KW-1185">Reference proteome</keyword>
<dbReference type="InterPro" id="IPR050955">
    <property type="entry name" value="Plant_Biomass_Hydrol_Est"/>
</dbReference>
<feature type="compositionally biased region" description="Low complexity" evidence="3">
    <location>
        <begin position="1"/>
        <end position="11"/>
    </location>
</feature>
<evidence type="ECO:0000256" key="2">
    <source>
        <dbReference type="ARBA" id="ARBA00022801"/>
    </source>
</evidence>
<comment type="caution">
    <text evidence="5">The sequence shown here is derived from an EMBL/GenBank/DDBJ whole genome shotgun (WGS) entry which is preliminary data.</text>
</comment>
<feature type="domain" description="Phospholipase/carboxylesterase/thioesterase" evidence="4">
    <location>
        <begin position="124"/>
        <end position="212"/>
    </location>
</feature>
<proteinExistence type="predicted"/>
<dbReference type="PANTHER" id="PTHR43037:SF5">
    <property type="entry name" value="FERULOYL ESTERASE"/>
    <property type="match status" value="1"/>
</dbReference>
<dbReference type="Gene3D" id="3.40.50.1820">
    <property type="entry name" value="alpha/beta hydrolase"/>
    <property type="match status" value="1"/>
</dbReference>
<reference evidence="5 6" key="1">
    <citation type="submission" date="2024-06" db="EMBL/GenBank/DDBJ databases">
        <title>Draft genome sequence of Geodermatophilus badlandi, a novel member of the Geodermatophilaceae isolated from badland sedimentary rocks in the Red desert, Wyoming, USA.</title>
        <authorList>
            <person name="Ben Tekaya S."/>
            <person name="Nouioui I."/>
            <person name="Flores G.M."/>
            <person name="Shaal M.N."/>
            <person name="Bredoire F."/>
            <person name="Basile F."/>
            <person name="Van Diepen L."/>
            <person name="Ward N.L."/>
        </authorList>
    </citation>
    <scope>NUCLEOTIDE SEQUENCE [LARGE SCALE GENOMIC DNA]</scope>
    <source>
        <strain evidence="5 6">WL48A</strain>
    </source>
</reference>